<organism evidence="11 12">
    <name type="scientific">Equus przewalskii</name>
    <name type="common">Przewalski's horse</name>
    <name type="synonym">Equus caballus przewalskii</name>
    <dbReference type="NCBI Taxonomy" id="9798"/>
    <lineage>
        <taxon>Eukaryota</taxon>
        <taxon>Metazoa</taxon>
        <taxon>Chordata</taxon>
        <taxon>Craniata</taxon>
        <taxon>Vertebrata</taxon>
        <taxon>Euteleostomi</taxon>
        <taxon>Mammalia</taxon>
        <taxon>Eutheria</taxon>
        <taxon>Laurasiatheria</taxon>
        <taxon>Perissodactyla</taxon>
        <taxon>Equidae</taxon>
        <taxon>Equus</taxon>
    </lineage>
</organism>
<dbReference type="Pfam" id="PF04097">
    <property type="entry name" value="Nic96"/>
    <property type="match status" value="2"/>
</dbReference>
<sequence>MAEEYHRESMLVEWEQVKQRILHTLLASGEDALDFTQESEPSYISDVGTPGRSSLDSIEMAYARQIYIYNEKIVNGHLQPTLVDLCASIAELDDKNISDMWTMVKRMTDVLLAPASDALKSRSRAEVRVEFVRQALGHLEQSYKNYTLVTVFGNLHQAQLGGVPGTYQLVRSFLNIKLPAPLPGLQDGEVEGHPVWALIYYCMRCGDLLAASQVVNRAQHQLGEFKTWFQEYMNSKDRRLSPATENKLRLHYRRALRNNTDPYKRAVYCIIGRCDVTDNQSEVADKTEDYLWLKLNQVCFDDDSTSSPQDRLTLSQFQKQLLEDYGESHFTVNQQPFLYFQVLFLTAQFEAAIAFLFRMERLRCHAVHVALVLFELKLLLKSSGQSAQLLSHEPGDPPCMRRLNFVRLLMLYTRKFESTDPREALQYFYFLRDEKDSQGENMFLRCVSELVIESREFDMILGKLENDGSRKNADKVLELMNKLLSPVVPQISAPQSNKERLKNMALAIAERYRAQGISANKFVDSTFYLLLDLITFFDEYHSGHIDRAFDIIDRLKLVPLNQESVEERVAAFRNFSDEIRHNLSEVLLATMNILFTQFKRLKGTSPSSASRPQRVIEDRDSQLRSQARALITFAGMIPYRTSGDTNARLVQMEVLMN</sequence>
<keyword evidence="10" id="KW-0813">Transport</keyword>
<dbReference type="PANTHER" id="PTHR11225:SF4">
    <property type="entry name" value="NUCLEAR PORE COMPLEX PROTEIN NUP93"/>
    <property type="match status" value="1"/>
</dbReference>
<keyword evidence="11" id="KW-1185">Reference proteome</keyword>
<evidence type="ECO:0000256" key="4">
    <source>
        <dbReference type="ARBA" id="ARBA00017717"/>
    </source>
</evidence>
<evidence type="ECO:0000256" key="3">
    <source>
        <dbReference type="ARBA" id="ARBA00010186"/>
    </source>
</evidence>
<evidence type="ECO:0000256" key="8">
    <source>
        <dbReference type="ARBA" id="ARBA00045728"/>
    </source>
</evidence>
<name>A0ABM4NSU6_EQUPR</name>
<keyword evidence="10" id="KW-0653">Protein transport</keyword>
<evidence type="ECO:0000313" key="12">
    <source>
        <dbReference type="RefSeq" id="XP_070468015.1"/>
    </source>
</evidence>
<comment type="subcellular location">
    <subcellularLocation>
        <location evidence="2">Nucleus membrane</location>
        <topology evidence="2">Peripheral membrane protein</topology>
    </subcellularLocation>
    <subcellularLocation>
        <location evidence="1 10">Nucleus</location>
        <location evidence="1 10">Nuclear pore complex</location>
    </subcellularLocation>
</comment>
<proteinExistence type="inferred from homology"/>
<comment type="function">
    <text evidence="8">Plays a role in the nuclear pore complex (NPC) assembly and/or maintenance. May anchor nucleoporins, but not NUP153 and TPR, to the NPC. During renal development, regulates podocyte migration and proliferation through SMAD4 signaling.</text>
</comment>
<evidence type="ECO:0000313" key="13">
    <source>
        <dbReference type="RefSeq" id="XP_070468016.1"/>
    </source>
</evidence>
<keyword evidence="6 10" id="KW-0906">Nuclear pore complex</keyword>
<evidence type="ECO:0000256" key="6">
    <source>
        <dbReference type="ARBA" id="ARBA00023132"/>
    </source>
</evidence>
<reference evidence="12 13" key="1">
    <citation type="submission" date="2025-05" db="UniProtKB">
        <authorList>
            <consortium name="RefSeq"/>
        </authorList>
    </citation>
    <scope>IDENTIFICATION</scope>
    <source>
        <tissue evidence="12 13">Blood</tissue>
    </source>
</reference>
<keyword evidence="7 10" id="KW-0539">Nucleus</keyword>
<dbReference type="GeneID" id="103556083"/>
<gene>
    <name evidence="12 13 14" type="primary">NUP93</name>
</gene>
<keyword evidence="5 10" id="KW-0811">Translocation</keyword>
<keyword evidence="10" id="KW-0472">Membrane</keyword>
<evidence type="ECO:0000256" key="1">
    <source>
        <dbReference type="ARBA" id="ARBA00004567"/>
    </source>
</evidence>
<evidence type="ECO:0000313" key="14">
    <source>
        <dbReference type="RefSeq" id="XP_070468017.1"/>
    </source>
</evidence>
<comment type="similarity">
    <text evidence="3 10">Belongs to the nucleoporin interacting component (NIC) family.</text>
</comment>
<dbReference type="RefSeq" id="XP_070468015.1">
    <property type="nucleotide sequence ID" value="XM_070611914.1"/>
</dbReference>
<dbReference type="RefSeq" id="XP_070468017.1">
    <property type="nucleotide sequence ID" value="XM_070611916.1"/>
</dbReference>
<dbReference type="Proteomes" id="UP001652662">
    <property type="component" value="Chromosome 3"/>
</dbReference>
<dbReference type="PANTHER" id="PTHR11225">
    <property type="entry name" value="NUCLEAR PORE COMPLEX PROTEIN NUP93 NUCLEOPORIN NUP93 DEAD EYE PROTEIN"/>
    <property type="match status" value="1"/>
</dbReference>
<dbReference type="RefSeq" id="XP_070468016.1">
    <property type="nucleotide sequence ID" value="XM_070611915.1"/>
</dbReference>
<protein>
    <recommendedName>
        <fullName evidence="4 10">Nuclear pore complex protein Nup93</fullName>
    </recommendedName>
</protein>
<dbReference type="InterPro" id="IPR007231">
    <property type="entry name" value="Nucleoporin_int_Nup93/Nic96"/>
</dbReference>
<accession>A0ABM4NSU6</accession>
<evidence type="ECO:0000256" key="5">
    <source>
        <dbReference type="ARBA" id="ARBA00023010"/>
    </source>
</evidence>
<evidence type="ECO:0000313" key="11">
    <source>
        <dbReference type="Proteomes" id="UP001652662"/>
    </source>
</evidence>
<evidence type="ECO:0000256" key="9">
    <source>
        <dbReference type="ARBA" id="ARBA00046935"/>
    </source>
</evidence>
<evidence type="ECO:0000256" key="10">
    <source>
        <dbReference type="RuleBase" id="RU364035"/>
    </source>
</evidence>
<evidence type="ECO:0000256" key="7">
    <source>
        <dbReference type="ARBA" id="ARBA00023242"/>
    </source>
</evidence>
<comment type="subunit">
    <text evidence="9">Part of the nuclear pore complex (NPC). Component of the p62 complex, a complex composed of NUP62 and NUP54. Forms a complex with NUP35, NUP155, NUP205 and lamin B; the interaction with NUP35 is direct. Does not interact with TPR. Interacts with SMAD4 and IPO7; translocates SMAD4 to the nucleus through the NPC upon BMP7 stimulation resulting in activation of SMAD4 signaling.</text>
</comment>
<keyword evidence="10" id="KW-0509">mRNA transport</keyword>
<evidence type="ECO:0000256" key="2">
    <source>
        <dbReference type="ARBA" id="ARBA00004617"/>
    </source>
</evidence>